<evidence type="ECO:0000313" key="2">
    <source>
        <dbReference type="EMBL" id="VDM83191.1"/>
    </source>
</evidence>
<name>A0A3P7JC74_STRVU</name>
<protein>
    <submittedName>
        <fullName evidence="2">Uncharacterized protein</fullName>
    </submittedName>
</protein>
<keyword evidence="3" id="KW-1185">Reference proteome</keyword>
<proteinExistence type="predicted"/>
<evidence type="ECO:0000313" key="3">
    <source>
        <dbReference type="Proteomes" id="UP000270094"/>
    </source>
</evidence>
<dbReference type="EMBL" id="UYYB01121632">
    <property type="protein sequence ID" value="VDM83191.1"/>
    <property type="molecule type" value="Genomic_DNA"/>
</dbReference>
<dbReference type="OrthoDB" id="5875494at2759"/>
<organism evidence="2 3">
    <name type="scientific">Strongylus vulgaris</name>
    <name type="common">Blood worm</name>
    <dbReference type="NCBI Taxonomy" id="40348"/>
    <lineage>
        <taxon>Eukaryota</taxon>
        <taxon>Metazoa</taxon>
        <taxon>Ecdysozoa</taxon>
        <taxon>Nematoda</taxon>
        <taxon>Chromadorea</taxon>
        <taxon>Rhabditida</taxon>
        <taxon>Rhabditina</taxon>
        <taxon>Rhabditomorpha</taxon>
        <taxon>Strongyloidea</taxon>
        <taxon>Strongylidae</taxon>
        <taxon>Strongylus</taxon>
    </lineage>
</organism>
<gene>
    <name evidence="2" type="ORF">SVUK_LOCUS18189</name>
</gene>
<feature type="chain" id="PRO_5018187898" evidence="1">
    <location>
        <begin position="22"/>
        <end position="159"/>
    </location>
</feature>
<accession>A0A3P7JC74</accession>
<evidence type="ECO:0000256" key="1">
    <source>
        <dbReference type="SAM" id="SignalP"/>
    </source>
</evidence>
<dbReference type="AlphaFoldDB" id="A0A3P7JC74"/>
<keyword evidence="1" id="KW-0732">Signal</keyword>
<reference evidence="2 3" key="1">
    <citation type="submission" date="2018-11" db="EMBL/GenBank/DDBJ databases">
        <authorList>
            <consortium name="Pathogen Informatics"/>
        </authorList>
    </citation>
    <scope>NUCLEOTIDE SEQUENCE [LARGE SCALE GENOMIC DNA]</scope>
</reference>
<dbReference type="Proteomes" id="UP000270094">
    <property type="component" value="Unassembled WGS sequence"/>
</dbReference>
<sequence length="159" mass="18702">MVAILLFSLALALTMIPQSLAFIRAKRHSPSQSLQHYFREKRQQSSYYNYGSATQGQSNYYPQYSYSYPAYSGYDYSRQPSYGSSYYSQYPQYQQYPTYDYSNYYNNYYSNYYRGYGTSSYYQQPSSGGMQRDRWGNSYMMLGNFKLNIACKSRGCPGK</sequence>
<feature type="signal peptide" evidence="1">
    <location>
        <begin position="1"/>
        <end position="21"/>
    </location>
</feature>